<dbReference type="EMBL" id="GAKT01000028">
    <property type="protein sequence ID" value="JAA93034.1"/>
    <property type="molecule type" value="mRNA"/>
</dbReference>
<comment type="catalytic activity">
    <reaction evidence="11">
        <text>L-seryl-[protein] + ATP = O-phospho-L-seryl-[protein] + ADP + H(+)</text>
        <dbReference type="Rhea" id="RHEA:17989"/>
        <dbReference type="Rhea" id="RHEA-COMP:9863"/>
        <dbReference type="Rhea" id="RHEA-COMP:11604"/>
        <dbReference type="ChEBI" id="CHEBI:15378"/>
        <dbReference type="ChEBI" id="CHEBI:29999"/>
        <dbReference type="ChEBI" id="CHEBI:30616"/>
        <dbReference type="ChEBI" id="CHEBI:83421"/>
        <dbReference type="ChEBI" id="CHEBI:456216"/>
        <dbReference type="EC" id="2.7.11.12"/>
    </reaction>
</comment>
<evidence type="ECO:0000256" key="7">
    <source>
        <dbReference type="ARBA" id="ARBA00022777"/>
    </source>
</evidence>
<dbReference type="InterPro" id="IPR000719">
    <property type="entry name" value="Prot_kinase_dom"/>
</dbReference>
<dbReference type="SUPFAM" id="SSF51206">
    <property type="entry name" value="cAMP-binding domain-like"/>
    <property type="match status" value="2"/>
</dbReference>
<dbReference type="PIRSF" id="PIRSF000559">
    <property type="entry name" value="cGMP-dep_kinase"/>
    <property type="match status" value="1"/>
</dbReference>
<dbReference type="InterPro" id="IPR000961">
    <property type="entry name" value="AGC-kinase_C"/>
</dbReference>
<evidence type="ECO:0000256" key="14">
    <source>
        <dbReference type="PIRSR" id="PIRSR000559-2"/>
    </source>
</evidence>
<evidence type="ECO:0000256" key="8">
    <source>
        <dbReference type="ARBA" id="ARBA00022840"/>
    </source>
</evidence>
<dbReference type="GO" id="GO:0004692">
    <property type="term" value="F:cGMP-dependent protein kinase activity"/>
    <property type="evidence" value="ECO:0007669"/>
    <property type="project" value="UniProtKB-EC"/>
</dbReference>
<dbReference type="GO" id="GO:0005524">
    <property type="term" value="F:ATP binding"/>
    <property type="evidence" value="ECO:0007669"/>
    <property type="project" value="UniProtKB-UniRule"/>
</dbReference>
<dbReference type="InterPro" id="IPR018490">
    <property type="entry name" value="cNMP-bd_dom_sf"/>
</dbReference>
<dbReference type="Gene3D" id="1.10.510.10">
    <property type="entry name" value="Transferase(Phosphotransferase) domain 1"/>
    <property type="match status" value="1"/>
</dbReference>
<evidence type="ECO:0000256" key="3">
    <source>
        <dbReference type="ARBA" id="ARBA00022527"/>
    </source>
</evidence>
<evidence type="ECO:0000259" key="18">
    <source>
        <dbReference type="PROSITE" id="PS50042"/>
    </source>
</evidence>
<comment type="similarity">
    <text evidence="1 12">Belongs to the protein kinase superfamily. AGC Ser/Thr protein kinase family. cGMP subfamily.</text>
</comment>
<dbReference type="InterPro" id="IPR017441">
    <property type="entry name" value="Protein_kinase_ATP_BS"/>
</dbReference>
<dbReference type="GO" id="GO:0030553">
    <property type="term" value="F:cGMP binding"/>
    <property type="evidence" value="ECO:0007669"/>
    <property type="project" value="UniProtKB-KW"/>
</dbReference>
<feature type="domain" description="AGC-kinase C-terminal" evidence="19">
    <location>
        <begin position="630"/>
        <end position="681"/>
    </location>
</feature>
<feature type="binding site" evidence="14">
    <location>
        <begin position="376"/>
        <end position="384"/>
    </location>
    <ligand>
        <name>ATP</name>
        <dbReference type="ChEBI" id="CHEBI:30616"/>
    </ligand>
</feature>
<evidence type="ECO:0000256" key="1">
    <source>
        <dbReference type="ARBA" id="ARBA00006352"/>
    </source>
</evidence>
<dbReference type="PRINTS" id="PR00104">
    <property type="entry name" value="CGMPKINASE"/>
</dbReference>
<dbReference type="Pfam" id="PF00069">
    <property type="entry name" value="Pkinase"/>
    <property type="match status" value="1"/>
</dbReference>
<keyword evidence="6 12" id="KW-0547">Nucleotide-binding</keyword>
<dbReference type="InterPro" id="IPR000595">
    <property type="entry name" value="cNMP-bd_dom"/>
</dbReference>
<keyword evidence="8 12" id="KW-0067">ATP-binding</keyword>
<dbReference type="AlphaFoldDB" id="T1D219"/>
<dbReference type="PROSITE" id="PS00107">
    <property type="entry name" value="PROTEIN_KINASE_ATP"/>
    <property type="match status" value="1"/>
</dbReference>
<dbReference type="SMART" id="SM00220">
    <property type="entry name" value="S_TKc"/>
    <property type="match status" value="1"/>
</dbReference>
<dbReference type="Gene3D" id="2.60.120.10">
    <property type="entry name" value="Jelly Rolls"/>
    <property type="match status" value="2"/>
</dbReference>
<comment type="catalytic activity">
    <reaction evidence="10 12">
        <text>L-threonyl-[protein] + ATP = O-phospho-L-threonyl-[protein] + ADP + H(+)</text>
        <dbReference type="Rhea" id="RHEA:46608"/>
        <dbReference type="Rhea" id="RHEA-COMP:11060"/>
        <dbReference type="Rhea" id="RHEA-COMP:11605"/>
        <dbReference type="ChEBI" id="CHEBI:15378"/>
        <dbReference type="ChEBI" id="CHEBI:30013"/>
        <dbReference type="ChEBI" id="CHEBI:30616"/>
        <dbReference type="ChEBI" id="CHEBI:61977"/>
        <dbReference type="ChEBI" id="CHEBI:456216"/>
        <dbReference type="EC" id="2.7.11.12"/>
    </reaction>
</comment>
<dbReference type="PROSITE" id="PS00888">
    <property type="entry name" value="CNMP_BINDING_1"/>
    <property type="match status" value="2"/>
</dbReference>
<keyword evidence="5 12" id="KW-0808">Transferase</keyword>
<feature type="domain" description="Cyclic nucleotide-binding" evidence="18">
    <location>
        <begin position="113"/>
        <end position="228"/>
    </location>
</feature>
<dbReference type="InterPro" id="IPR008271">
    <property type="entry name" value="Ser/Thr_kinase_AS"/>
</dbReference>
<protein>
    <recommendedName>
        <fullName evidence="2 12">cGMP-dependent protein kinase</fullName>
        <ecNumber evidence="2 12">2.7.11.12</ecNumber>
    </recommendedName>
</protein>
<evidence type="ECO:0000256" key="9">
    <source>
        <dbReference type="ARBA" id="ARBA00022992"/>
    </source>
</evidence>
<dbReference type="PROSITE" id="PS00889">
    <property type="entry name" value="CNMP_BINDING_2"/>
    <property type="match status" value="2"/>
</dbReference>
<dbReference type="PANTHER" id="PTHR24353:SF111">
    <property type="match status" value="1"/>
</dbReference>
<dbReference type="SUPFAM" id="SSF56112">
    <property type="entry name" value="Protein kinase-like (PK-like)"/>
    <property type="match status" value="1"/>
</dbReference>
<evidence type="ECO:0000256" key="13">
    <source>
        <dbReference type="PIRSR" id="PIRSR000559-1"/>
    </source>
</evidence>
<keyword evidence="3 12" id="KW-0723">Serine/threonine-protein kinase</keyword>
<evidence type="ECO:0000313" key="20">
    <source>
        <dbReference type="EMBL" id="JAA93034.1"/>
    </source>
</evidence>
<evidence type="ECO:0000256" key="12">
    <source>
        <dbReference type="PIRNR" id="PIRNR000559"/>
    </source>
</evidence>
<evidence type="ECO:0000256" key="16">
    <source>
        <dbReference type="SAM" id="Coils"/>
    </source>
</evidence>
<dbReference type="InterPro" id="IPR014710">
    <property type="entry name" value="RmlC-like_jellyroll"/>
</dbReference>
<keyword evidence="9 12" id="KW-0142">cGMP-binding</keyword>
<dbReference type="GO" id="GO:0005737">
    <property type="term" value="C:cytoplasm"/>
    <property type="evidence" value="ECO:0007669"/>
    <property type="project" value="UniProtKB-ARBA"/>
</dbReference>
<dbReference type="Pfam" id="PF00027">
    <property type="entry name" value="cNMP_binding"/>
    <property type="match status" value="2"/>
</dbReference>
<feature type="domain" description="Protein kinase" evidence="17">
    <location>
        <begin position="370"/>
        <end position="629"/>
    </location>
</feature>
<dbReference type="CDD" id="cd12083">
    <property type="entry name" value="DD_cGKI"/>
    <property type="match status" value="1"/>
</dbReference>
<evidence type="ECO:0000256" key="6">
    <source>
        <dbReference type="ARBA" id="ARBA00022741"/>
    </source>
</evidence>
<dbReference type="GO" id="GO:0106310">
    <property type="term" value="F:protein serine kinase activity"/>
    <property type="evidence" value="ECO:0007669"/>
    <property type="project" value="RHEA"/>
</dbReference>
<keyword evidence="4 12" id="KW-0140">cGMP</keyword>
<dbReference type="CDD" id="cd00038">
    <property type="entry name" value="CAP_ED"/>
    <property type="match status" value="2"/>
</dbReference>
<dbReference type="PROSITE" id="PS00108">
    <property type="entry name" value="PROTEIN_KINASE_ST"/>
    <property type="match status" value="1"/>
</dbReference>
<reference evidence="20" key="1">
    <citation type="submission" date="2013-06" db="EMBL/GenBank/DDBJ databases">
        <title>Upstream open reading frames and Kozak regions of a set of assembled transcriptome sequences from the spider Cupiennius salei.</title>
        <authorList>
            <person name="French A.S."/>
            <person name="Li A.W."/>
            <person name="Meisner S."/>
            <person name="Torkkeli P.H."/>
        </authorList>
    </citation>
    <scope>NUCLEOTIDE SEQUENCE</scope>
    <source>
        <tissue evidence="20">Leg hypodermis</tissue>
    </source>
</reference>
<evidence type="ECO:0000259" key="17">
    <source>
        <dbReference type="PROSITE" id="PS50011"/>
    </source>
</evidence>
<evidence type="ECO:0000259" key="19">
    <source>
        <dbReference type="PROSITE" id="PS51285"/>
    </source>
</evidence>
<dbReference type="CDD" id="cd05572">
    <property type="entry name" value="STKc_cGK"/>
    <property type="match status" value="1"/>
</dbReference>
<keyword evidence="16" id="KW-0175">Coiled coil</keyword>
<dbReference type="InterPro" id="IPR011009">
    <property type="entry name" value="Kinase-like_dom_sf"/>
</dbReference>
<dbReference type="InterPro" id="IPR002374">
    <property type="entry name" value="cGMP_dep_kinase"/>
</dbReference>
<dbReference type="Gene3D" id="1.20.5.490">
    <property type="entry name" value="Single helix bin"/>
    <property type="match status" value="1"/>
</dbReference>
<dbReference type="PROSITE" id="PS50042">
    <property type="entry name" value="CNMP_BINDING_3"/>
    <property type="match status" value="2"/>
</dbReference>
<dbReference type="PROSITE" id="PS50011">
    <property type="entry name" value="PROTEIN_KINASE_DOM"/>
    <property type="match status" value="1"/>
</dbReference>
<keyword evidence="7 12" id="KW-0418">Kinase</keyword>
<feature type="binding site" evidence="14 15">
    <location>
        <position position="400"/>
    </location>
    <ligand>
        <name>ATP</name>
        <dbReference type="ChEBI" id="CHEBI:30616"/>
    </ligand>
</feature>
<dbReference type="FunFam" id="1.10.510.10:FF:000096">
    <property type="entry name" value="cGMP-dependent protein kinase"/>
    <property type="match status" value="1"/>
</dbReference>
<evidence type="ECO:0000256" key="2">
    <source>
        <dbReference type="ARBA" id="ARBA00012428"/>
    </source>
</evidence>
<dbReference type="PANTHER" id="PTHR24353">
    <property type="entry name" value="CYCLIC NUCLEOTIDE-DEPENDENT PROTEIN KINASE"/>
    <property type="match status" value="1"/>
</dbReference>
<dbReference type="FunFam" id="2.60.120.10:FF:000035">
    <property type="entry name" value="cGMP-dependent protein kinase"/>
    <property type="match status" value="1"/>
</dbReference>
<dbReference type="SMART" id="SM00133">
    <property type="entry name" value="S_TK_X"/>
    <property type="match status" value="1"/>
</dbReference>
<accession>T1D219</accession>
<sequence>MPMSPIQMDTEEDVHDIIFKQQKVIERLKELIEEKDEEIQRLRCLLDKYQSVFSPNFNLNNCYGRRKHRAQGISAEPLSLRTIQELIQTKFPEYPKSEKSKELIQRAILDNDFMKNLETVQILEITDCMYPVEYGQDSVIIKEGDVGSVVFVMEEGKIEVSKEGRYLCTLGPGKVFGELAILYNCTRTATVTALSDCRLWAIERQCFQTIMMRTGLVRQAQYTDFLKSVPTFRKLKEDMLIKIADVLEETTYKYGDYIIRQGARGDTFFIISRGKVKVTINDPEQNNEKYVRTLGYGDFFGEKALQSEDLRTANIVADDPEGVTCLVIDRESFHQLISHIDEIKTKRYDEDASFRKKANEEFSDVRLCDLRIVTTLGVGGFGRVELVQLNNDSSKSFALKVMKKAQIVETRQQQHILSEKIIMEESNCDFIVKLYRTFKDRKYLYMLMEACLGGELWTLLRDRGTFDEPTTRFYSACVVVAFDYLHSKNIIYRDLKPENMLLDSQGYVKLVDFGFAKKLPNGRKTWTFCGTPEYVAPEVILNRGHDTSADFWSLGVLMYELLTGTPPFTGPDPMRTYNIILKGIDIVEFPRTVSRNATNLIKRLCRDNPTERIGYQKGGIKEIQKHKWFDGFNWDGLCNRNLVPPILPRVRNCFDTSNFDHYPPDASGPPMDDVTGWDADF</sequence>
<dbReference type="FunFam" id="2.60.120.10:FF:000064">
    <property type="entry name" value="cGMP-dependent protein kinase, isozyme"/>
    <property type="match status" value="1"/>
</dbReference>
<feature type="active site" description="Proton acceptor" evidence="13">
    <location>
        <position position="494"/>
    </location>
</feature>
<dbReference type="Gene3D" id="3.30.200.20">
    <property type="entry name" value="Phosphorylase Kinase, domain 1"/>
    <property type="match status" value="1"/>
</dbReference>
<name>T1D219_CUPSA</name>
<feature type="coiled-coil region" evidence="16">
    <location>
        <begin position="18"/>
        <end position="52"/>
    </location>
</feature>
<evidence type="ECO:0000256" key="10">
    <source>
        <dbReference type="ARBA" id="ARBA00047298"/>
    </source>
</evidence>
<feature type="domain" description="Cyclic nucleotide-binding" evidence="18">
    <location>
        <begin position="231"/>
        <end position="354"/>
    </location>
</feature>
<dbReference type="InterPro" id="IPR018488">
    <property type="entry name" value="cNMP-bd_CS"/>
</dbReference>
<dbReference type="InterPro" id="IPR035014">
    <property type="entry name" value="STKc_cGK"/>
</dbReference>
<evidence type="ECO:0000256" key="5">
    <source>
        <dbReference type="ARBA" id="ARBA00022679"/>
    </source>
</evidence>
<dbReference type="EC" id="2.7.11.12" evidence="2 12"/>
<organism evidence="20">
    <name type="scientific">Cupiennius salei</name>
    <name type="common">American wandering spider</name>
    <dbReference type="NCBI Taxonomy" id="6928"/>
    <lineage>
        <taxon>Eukaryota</taxon>
        <taxon>Metazoa</taxon>
        <taxon>Ecdysozoa</taxon>
        <taxon>Arthropoda</taxon>
        <taxon>Chelicerata</taxon>
        <taxon>Arachnida</taxon>
        <taxon>Araneae</taxon>
        <taxon>Araneomorphae</taxon>
        <taxon>Entelegynae</taxon>
        <taxon>Lycosoidea</taxon>
        <taxon>Ctenidae</taxon>
        <taxon>Cupiennius</taxon>
    </lineage>
</organism>
<dbReference type="PROSITE" id="PS51285">
    <property type="entry name" value="AGC_KINASE_CTER"/>
    <property type="match status" value="1"/>
</dbReference>
<evidence type="ECO:0000256" key="4">
    <source>
        <dbReference type="ARBA" id="ARBA00022535"/>
    </source>
</evidence>
<proteinExistence type="evidence at transcript level"/>
<dbReference type="SMART" id="SM00100">
    <property type="entry name" value="cNMP"/>
    <property type="match status" value="2"/>
</dbReference>
<evidence type="ECO:0000256" key="15">
    <source>
        <dbReference type="PROSITE-ProRule" id="PRU10141"/>
    </source>
</evidence>
<evidence type="ECO:0000256" key="11">
    <source>
        <dbReference type="ARBA" id="ARBA00047462"/>
    </source>
</evidence>